<dbReference type="InterPro" id="IPR008332">
    <property type="entry name" value="MethylG_MeTrfase_N"/>
</dbReference>
<dbReference type="Gene3D" id="3.30.160.70">
    <property type="entry name" value="Methylated DNA-protein cysteine methyltransferase domain"/>
    <property type="match status" value="1"/>
</dbReference>
<evidence type="ECO:0000256" key="2">
    <source>
        <dbReference type="ARBA" id="ARBA00008711"/>
    </source>
</evidence>
<comment type="caution">
    <text evidence="12">The sequence shown here is derived from an EMBL/GenBank/DDBJ whole genome shotgun (WGS) entry which is preliminary data.</text>
</comment>
<evidence type="ECO:0000313" key="12">
    <source>
        <dbReference type="EMBL" id="RXI78921.1"/>
    </source>
</evidence>
<dbReference type="OrthoDB" id="9802228at2"/>
<comment type="catalytic activity">
    <reaction evidence="8 9">
        <text>a 6-O-methyl-2'-deoxyguanosine in DNA + L-cysteinyl-[protein] = S-methyl-L-cysteinyl-[protein] + a 2'-deoxyguanosine in DNA</text>
        <dbReference type="Rhea" id="RHEA:24000"/>
        <dbReference type="Rhea" id="RHEA-COMP:10131"/>
        <dbReference type="Rhea" id="RHEA-COMP:10132"/>
        <dbReference type="Rhea" id="RHEA-COMP:11367"/>
        <dbReference type="Rhea" id="RHEA-COMP:11368"/>
        <dbReference type="ChEBI" id="CHEBI:29950"/>
        <dbReference type="ChEBI" id="CHEBI:82612"/>
        <dbReference type="ChEBI" id="CHEBI:85445"/>
        <dbReference type="ChEBI" id="CHEBI:85448"/>
        <dbReference type="EC" id="2.1.1.63"/>
    </reaction>
</comment>
<dbReference type="GO" id="GO:0003908">
    <property type="term" value="F:methylated-DNA-[protein]-cysteine S-methyltransferase activity"/>
    <property type="evidence" value="ECO:0007669"/>
    <property type="project" value="UniProtKB-UniRule"/>
</dbReference>
<dbReference type="HAMAP" id="MF_00772">
    <property type="entry name" value="OGT"/>
    <property type="match status" value="1"/>
</dbReference>
<dbReference type="GO" id="GO:0032259">
    <property type="term" value="P:methylation"/>
    <property type="evidence" value="ECO:0007669"/>
    <property type="project" value="UniProtKB-KW"/>
</dbReference>
<organism evidence="12 13">
    <name type="scientific">Levilactobacillus suantsaii</name>
    <dbReference type="NCBI Taxonomy" id="2292255"/>
    <lineage>
        <taxon>Bacteria</taxon>
        <taxon>Bacillati</taxon>
        <taxon>Bacillota</taxon>
        <taxon>Bacilli</taxon>
        <taxon>Lactobacillales</taxon>
        <taxon>Lactobacillaceae</taxon>
        <taxon>Levilactobacillus</taxon>
    </lineage>
</organism>
<keyword evidence="3 9" id="KW-0963">Cytoplasm</keyword>
<evidence type="ECO:0000256" key="3">
    <source>
        <dbReference type="ARBA" id="ARBA00022490"/>
    </source>
</evidence>
<evidence type="ECO:0000256" key="7">
    <source>
        <dbReference type="ARBA" id="ARBA00023204"/>
    </source>
</evidence>
<evidence type="ECO:0000256" key="5">
    <source>
        <dbReference type="ARBA" id="ARBA00022679"/>
    </source>
</evidence>
<dbReference type="PROSITE" id="PS00374">
    <property type="entry name" value="MGMT"/>
    <property type="match status" value="1"/>
</dbReference>
<gene>
    <name evidence="12" type="ORF">DXH47_05260</name>
</gene>
<dbReference type="Proteomes" id="UP000290602">
    <property type="component" value="Unassembled WGS sequence"/>
</dbReference>
<protein>
    <recommendedName>
        <fullName evidence="9">Methylated-DNA--protein-cysteine methyltransferase</fullName>
        <ecNumber evidence="9">2.1.1.63</ecNumber>
    </recommendedName>
    <alternativeName>
        <fullName evidence="9">6-O-methylguanine-DNA methyltransferase</fullName>
        <shortName evidence="9">MGMT</shortName>
    </alternativeName>
    <alternativeName>
        <fullName evidence="9">O-6-methylguanine-DNA-alkyltransferase</fullName>
    </alternativeName>
</protein>
<comment type="subcellular location">
    <subcellularLocation>
        <location evidence="9">Cytoplasm</location>
    </subcellularLocation>
</comment>
<dbReference type="CDD" id="cd06445">
    <property type="entry name" value="ATase"/>
    <property type="match status" value="1"/>
</dbReference>
<evidence type="ECO:0000256" key="8">
    <source>
        <dbReference type="ARBA" id="ARBA00049348"/>
    </source>
</evidence>
<dbReference type="FunFam" id="1.10.10.10:FF:000214">
    <property type="entry name" value="Methylated-DNA--protein-cysteine methyltransferase"/>
    <property type="match status" value="1"/>
</dbReference>
<evidence type="ECO:0000256" key="9">
    <source>
        <dbReference type="HAMAP-Rule" id="MF_00772"/>
    </source>
</evidence>
<evidence type="ECO:0000259" key="11">
    <source>
        <dbReference type="Pfam" id="PF02870"/>
    </source>
</evidence>
<dbReference type="InterPro" id="IPR023546">
    <property type="entry name" value="MGMT"/>
</dbReference>
<dbReference type="InterPro" id="IPR036217">
    <property type="entry name" value="MethylDNA_cys_MeTrfase_DNAb"/>
</dbReference>
<dbReference type="Gene3D" id="1.10.10.10">
    <property type="entry name" value="Winged helix-like DNA-binding domain superfamily/Winged helix DNA-binding domain"/>
    <property type="match status" value="1"/>
</dbReference>
<evidence type="ECO:0000256" key="6">
    <source>
        <dbReference type="ARBA" id="ARBA00022763"/>
    </source>
</evidence>
<feature type="domain" description="Methylguanine DNA methyltransferase ribonuclease-like" evidence="11">
    <location>
        <begin position="7"/>
        <end position="75"/>
    </location>
</feature>
<keyword evidence="7 9" id="KW-0234">DNA repair</keyword>
<keyword evidence="13" id="KW-1185">Reference proteome</keyword>
<keyword evidence="6 9" id="KW-0227">DNA damage</keyword>
<dbReference type="Pfam" id="PF02870">
    <property type="entry name" value="Methyltransf_1N"/>
    <property type="match status" value="1"/>
</dbReference>
<comment type="function">
    <text evidence="9">Involved in the cellular defense against the biological effects of O6-methylguanine (O6-MeG) and O4-methylthymine (O4-MeT) in DNA. Repairs the methylated nucleobase in DNA by stoichiometrically transferring the methyl group to a cysteine residue in the enzyme. This is a suicide reaction: the enzyme is irreversibly inactivated.</text>
</comment>
<name>A0A4Q0VJR1_9LACO</name>
<dbReference type="RefSeq" id="WP_129032240.1">
    <property type="nucleotide sequence ID" value="NZ_QXIL01000007.1"/>
</dbReference>
<dbReference type="SUPFAM" id="SSF53155">
    <property type="entry name" value="Methylated DNA-protein cysteine methyltransferase domain"/>
    <property type="match status" value="1"/>
</dbReference>
<comment type="miscellaneous">
    <text evidence="9">This enzyme catalyzes only one turnover and therefore is not strictly catalytic. According to one definition, an enzyme is a biocatalyst that acts repeatedly and over many reaction cycles.</text>
</comment>
<dbReference type="PANTHER" id="PTHR10815">
    <property type="entry name" value="METHYLATED-DNA--PROTEIN-CYSTEINE METHYLTRANSFERASE"/>
    <property type="match status" value="1"/>
</dbReference>
<dbReference type="InterPro" id="IPR036631">
    <property type="entry name" value="MGMT_N_sf"/>
</dbReference>
<dbReference type="NCBIfam" id="TIGR00589">
    <property type="entry name" value="ogt"/>
    <property type="match status" value="1"/>
</dbReference>
<evidence type="ECO:0000259" key="10">
    <source>
        <dbReference type="Pfam" id="PF01035"/>
    </source>
</evidence>
<feature type="active site" description="Nucleophile; methyl group acceptor" evidence="9">
    <location>
        <position position="131"/>
    </location>
</feature>
<proteinExistence type="inferred from homology"/>
<dbReference type="Pfam" id="PF01035">
    <property type="entry name" value="DNA_binding_1"/>
    <property type="match status" value="1"/>
</dbReference>
<comment type="similarity">
    <text evidence="2 9">Belongs to the MGMT family.</text>
</comment>
<reference evidence="12 13" key="1">
    <citation type="submission" date="2018-08" db="EMBL/GenBank/DDBJ databases">
        <title>Lactobacillus suantsai sp. nov., isolated from traditional fermented suan-tsai in Taiwan.</title>
        <authorList>
            <person name="Huang C.-H."/>
        </authorList>
    </citation>
    <scope>NUCLEOTIDE SEQUENCE [LARGE SCALE GENOMIC DNA]</scope>
    <source>
        <strain evidence="12 13">BCRC 12945</strain>
    </source>
</reference>
<dbReference type="GO" id="GO:0006307">
    <property type="term" value="P:DNA alkylation repair"/>
    <property type="evidence" value="ECO:0007669"/>
    <property type="project" value="UniProtKB-UniRule"/>
</dbReference>
<evidence type="ECO:0000313" key="13">
    <source>
        <dbReference type="Proteomes" id="UP000290602"/>
    </source>
</evidence>
<keyword evidence="4 9" id="KW-0489">Methyltransferase</keyword>
<dbReference type="SUPFAM" id="SSF46767">
    <property type="entry name" value="Methylated DNA-protein cysteine methyltransferase, C-terminal domain"/>
    <property type="match status" value="1"/>
</dbReference>
<dbReference type="InterPro" id="IPR001497">
    <property type="entry name" value="MethylDNA_cys_MeTrfase_AS"/>
</dbReference>
<accession>A0A4Q0VJR1</accession>
<dbReference type="AlphaFoldDB" id="A0A4Q0VJR1"/>
<dbReference type="EC" id="2.1.1.63" evidence="9"/>
<evidence type="ECO:0000256" key="4">
    <source>
        <dbReference type="ARBA" id="ARBA00022603"/>
    </source>
</evidence>
<sequence length="170" mass="18203">MSTQLTTPSPLGPLTLLGDDHHLYGLWFNDQAHFGANYDLTAIPTGQTESLHLALDWLHAYFAGEAPDPFALPLTPEVTPFRAQVLQVLTQIPYGKTATYQQIATQLGKPQAVRAVGGAVAHNPLAIVIPCHRVVGHDGALTGYAGGLDRKLALLTLEGHDSVALAHHHI</sequence>
<dbReference type="InterPro" id="IPR014048">
    <property type="entry name" value="MethylDNA_cys_MeTrfase_DNA-bd"/>
</dbReference>
<feature type="domain" description="Methylated-DNA-[protein]-cysteine S-methyltransferase DNA binding" evidence="10">
    <location>
        <begin position="80"/>
        <end position="159"/>
    </location>
</feature>
<keyword evidence="5 9" id="KW-0808">Transferase</keyword>
<evidence type="ECO:0000256" key="1">
    <source>
        <dbReference type="ARBA" id="ARBA00001286"/>
    </source>
</evidence>
<dbReference type="EMBL" id="QXIL01000007">
    <property type="protein sequence ID" value="RXI78921.1"/>
    <property type="molecule type" value="Genomic_DNA"/>
</dbReference>
<dbReference type="InterPro" id="IPR036388">
    <property type="entry name" value="WH-like_DNA-bd_sf"/>
</dbReference>
<comment type="catalytic activity">
    <reaction evidence="1 9">
        <text>a 4-O-methyl-thymidine in DNA + L-cysteinyl-[protein] = a thymidine in DNA + S-methyl-L-cysteinyl-[protein]</text>
        <dbReference type="Rhea" id="RHEA:53428"/>
        <dbReference type="Rhea" id="RHEA-COMP:10131"/>
        <dbReference type="Rhea" id="RHEA-COMP:10132"/>
        <dbReference type="Rhea" id="RHEA-COMP:13555"/>
        <dbReference type="Rhea" id="RHEA-COMP:13556"/>
        <dbReference type="ChEBI" id="CHEBI:29950"/>
        <dbReference type="ChEBI" id="CHEBI:82612"/>
        <dbReference type="ChEBI" id="CHEBI:137386"/>
        <dbReference type="ChEBI" id="CHEBI:137387"/>
        <dbReference type="EC" id="2.1.1.63"/>
    </reaction>
</comment>
<dbReference type="PANTHER" id="PTHR10815:SF5">
    <property type="entry name" value="METHYLATED-DNA--PROTEIN-CYSTEINE METHYLTRANSFERASE"/>
    <property type="match status" value="1"/>
</dbReference>
<dbReference type="GO" id="GO:0005737">
    <property type="term" value="C:cytoplasm"/>
    <property type="evidence" value="ECO:0007669"/>
    <property type="project" value="UniProtKB-SubCell"/>
</dbReference>